<organism evidence="2 3">
    <name type="scientific">Deinococcus petrolearius</name>
    <dbReference type="NCBI Taxonomy" id="1751295"/>
    <lineage>
        <taxon>Bacteria</taxon>
        <taxon>Thermotogati</taxon>
        <taxon>Deinococcota</taxon>
        <taxon>Deinococci</taxon>
        <taxon>Deinococcales</taxon>
        <taxon>Deinococcaceae</taxon>
        <taxon>Deinococcus</taxon>
    </lineage>
</organism>
<dbReference type="EC" id="2.3.-.-" evidence="2"/>
<evidence type="ECO:0000313" key="2">
    <source>
        <dbReference type="EMBL" id="MFC5850138.1"/>
    </source>
</evidence>
<protein>
    <submittedName>
        <fullName evidence="2">GNAT family N-acetyltransferase</fullName>
        <ecNumber evidence="2">2.3.-.-</ecNumber>
    </submittedName>
</protein>
<evidence type="ECO:0000259" key="1">
    <source>
        <dbReference type="PROSITE" id="PS51186"/>
    </source>
</evidence>
<dbReference type="CDD" id="cd04301">
    <property type="entry name" value="NAT_SF"/>
    <property type="match status" value="1"/>
</dbReference>
<dbReference type="Proteomes" id="UP001595979">
    <property type="component" value="Unassembled WGS sequence"/>
</dbReference>
<sequence length="283" mass="30441">MNTFSEGFEVTSATADTLADLYALHPDREDAARRLEARRERLATGHVRFDQLLILRGPRGVEGTLLLAGHPAVPLFPRLRPEAPVPAVTALLRSARAQVSPERSLLLDSTLAPLGAEPARAAGWAHTATHVLYETDLRARTFAPDPDAREASAQEVSADDPAVRALLAELGRADWQPDGDEVLVALFGEGAEPLALGTVQASGRPDAATLDLIGVRPGRRGQGHGARLHAHLLARAAEDFGWHFGATDADNLAMRRILARHGARETAVQEVYLPLVPQPPERV</sequence>
<dbReference type="InterPro" id="IPR000182">
    <property type="entry name" value="GNAT_dom"/>
</dbReference>
<dbReference type="EMBL" id="JBHSOH010000042">
    <property type="protein sequence ID" value="MFC5850138.1"/>
    <property type="molecule type" value="Genomic_DNA"/>
</dbReference>
<gene>
    <name evidence="2" type="ORF">ACFPQ6_17715</name>
</gene>
<reference evidence="3" key="1">
    <citation type="journal article" date="2019" name="Int. J. Syst. Evol. Microbiol.">
        <title>The Global Catalogue of Microorganisms (GCM) 10K type strain sequencing project: providing services to taxonomists for standard genome sequencing and annotation.</title>
        <authorList>
            <consortium name="The Broad Institute Genomics Platform"/>
            <consortium name="The Broad Institute Genome Sequencing Center for Infectious Disease"/>
            <person name="Wu L."/>
            <person name="Ma J."/>
        </authorList>
    </citation>
    <scope>NUCLEOTIDE SEQUENCE [LARGE SCALE GENOMIC DNA]</scope>
    <source>
        <strain evidence="3">CGMCC 1.15053</strain>
    </source>
</reference>
<dbReference type="RefSeq" id="WP_380051896.1">
    <property type="nucleotide sequence ID" value="NZ_JBHSOH010000042.1"/>
</dbReference>
<keyword evidence="3" id="KW-1185">Reference proteome</keyword>
<dbReference type="Pfam" id="PF00583">
    <property type="entry name" value="Acetyltransf_1"/>
    <property type="match status" value="1"/>
</dbReference>
<dbReference type="InterPro" id="IPR016181">
    <property type="entry name" value="Acyl_CoA_acyltransferase"/>
</dbReference>
<keyword evidence="2" id="KW-0808">Transferase</keyword>
<keyword evidence="2" id="KW-0012">Acyltransferase</keyword>
<name>A0ABW1DRD7_9DEIO</name>
<feature type="domain" description="N-acetyltransferase" evidence="1">
    <location>
        <begin position="137"/>
        <end position="281"/>
    </location>
</feature>
<evidence type="ECO:0000313" key="3">
    <source>
        <dbReference type="Proteomes" id="UP001595979"/>
    </source>
</evidence>
<accession>A0ABW1DRD7</accession>
<dbReference type="SUPFAM" id="SSF55729">
    <property type="entry name" value="Acyl-CoA N-acyltransferases (Nat)"/>
    <property type="match status" value="1"/>
</dbReference>
<comment type="caution">
    <text evidence="2">The sequence shown here is derived from an EMBL/GenBank/DDBJ whole genome shotgun (WGS) entry which is preliminary data.</text>
</comment>
<dbReference type="Gene3D" id="3.40.630.30">
    <property type="match status" value="1"/>
</dbReference>
<dbReference type="PROSITE" id="PS51186">
    <property type="entry name" value="GNAT"/>
    <property type="match status" value="1"/>
</dbReference>
<proteinExistence type="predicted"/>
<dbReference type="GO" id="GO:0016746">
    <property type="term" value="F:acyltransferase activity"/>
    <property type="evidence" value="ECO:0007669"/>
    <property type="project" value="UniProtKB-KW"/>
</dbReference>